<evidence type="ECO:0000259" key="5">
    <source>
        <dbReference type="PROSITE" id="PS50109"/>
    </source>
</evidence>
<keyword evidence="3" id="KW-0597">Phosphoprotein</keyword>
<dbReference type="SMART" id="SM00387">
    <property type="entry name" value="HATPase_c"/>
    <property type="match status" value="1"/>
</dbReference>
<dbReference type="Gene3D" id="3.30.565.10">
    <property type="entry name" value="Histidine kinase-like ATPase, C-terminal domain"/>
    <property type="match status" value="1"/>
</dbReference>
<dbReference type="InterPro" id="IPR013976">
    <property type="entry name" value="HDOD"/>
</dbReference>
<dbReference type="PRINTS" id="PR00344">
    <property type="entry name" value="BCTRLSENSOR"/>
</dbReference>
<proteinExistence type="predicted"/>
<evidence type="ECO:0000256" key="4">
    <source>
        <dbReference type="SAM" id="MobiDB-lite"/>
    </source>
</evidence>
<keyword evidence="7" id="KW-1185">Reference proteome</keyword>
<dbReference type="RefSeq" id="WP_148597272.1">
    <property type="nucleotide sequence ID" value="NZ_CP042997.1"/>
</dbReference>
<dbReference type="Pfam" id="PF08668">
    <property type="entry name" value="HDOD"/>
    <property type="match status" value="1"/>
</dbReference>
<dbReference type="Gene3D" id="1.10.287.130">
    <property type="match status" value="1"/>
</dbReference>
<dbReference type="InterPro" id="IPR005467">
    <property type="entry name" value="His_kinase_dom"/>
</dbReference>
<feature type="region of interest" description="Disordered" evidence="4">
    <location>
        <begin position="333"/>
        <end position="372"/>
    </location>
</feature>
<evidence type="ECO:0000313" key="6">
    <source>
        <dbReference type="EMBL" id="QEH37751.1"/>
    </source>
</evidence>
<dbReference type="Gene3D" id="1.10.3210.10">
    <property type="entry name" value="Hypothetical protein af1432"/>
    <property type="match status" value="1"/>
</dbReference>
<dbReference type="AlphaFoldDB" id="A0A5B9WCT5"/>
<dbReference type="InterPro" id="IPR036890">
    <property type="entry name" value="HATPase_C_sf"/>
</dbReference>
<dbReference type="EMBL" id="CP042997">
    <property type="protein sequence ID" value="QEH37751.1"/>
    <property type="molecule type" value="Genomic_DNA"/>
</dbReference>
<dbReference type="GO" id="GO:0000155">
    <property type="term" value="F:phosphorelay sensor kinase activity"/>
    <property type="evidence" value="ECO:0007669"/>
    <property type="project" value="InterPro"/>
</dbReference>
<dbReference type="PANTHER" id="PTHR43547:SF2">
    <property type="entry name" value="HYBRID SIGNAL TRANSDUCTION HISTIDINE KINASE C"/>
    <property type="match status" value="1"/>
</dbReference>
<dbReference type="InterPro" id="IPR003594">
    <property type="entry name" value="HATPase_dom"/>
</dbReference>
<feature type="region of interest" description="Disordered" evidence="4">
    <location>
        <begin position="36"/>
        <end position="70"/>
    </location>
</feature>
<dbReference type="SUPFAM" id="SSF55874">
    <property type="entry name" value="ATPase domain of HSP90 chaperone/DNA topoisomerase II/histidine kinase"/>
    <property type="match status" value="1"/>
</dbReference>
<dbReference type="KEGG" id="agv:OJF2_63420"/>
<protein>
    <recommendedName>
        <fullName evidence="2">histidine kinase</fullName>
        <ecNumber evidence="2">2.7.13.3</ecNumber>
    </recommendedName>
</protein>
<dbReference type="PROSITE" id="PS50109">
    <property type="entry name" value="HIS_KIN"/>
    <property type="match status" value="1"/>
</dbReference>
<dbReference type="InterPro" id="IPR004358">
    <property type="entry name" value="Sig_transdc_His_kin-like_C"/>
</dbReference>
<evidence type="ECO:0000313" key="7">
    <source>
        <dbReference type="Proteomes" id="UP000324233"/>
    </source>
</evidence>
<organism evidence="6 7">
    <name type="scientific">Aquisphaera giovannonii</name>
    <dbReference type="NCBI Taxonomy" id="406548"/>
    <lineage>
        <taxon>Bacteria</taxon>
        <taxon>Pseudomonadati</taxon>
        <taxon>Planctomycetota</taxon>
        <taxon>Planctomycetia</taxon>
        <taxon>Isosphaerales</taxon>
        <taxon>Isosphaeraceae</taxon>
        <taxon>Aquisphaera</taxon>
    </lineage>
</organism>
<feature type="domain" description="Histidine kinase" evidence="5">
    <location>
        <begin position="453"/>
        <end position="661"/>
    </location>
</feature>
<name>A0A5B9WCT5_9BACT</name>
<dbReference type="Pfam" id="PF02518">
    <property type="entry name" value="HATPase_c"/>
    <property type="match status" value="1"/>
</dbReference>
<evidence type="ECO:0000256" key="2">
    <source>
        <dbReference type="ARBA" id="ARBA00012438"/>
    </source>
</evidence>
<dbReference type="CDD" id="cd00082">
    <property type="entry name" value="HisKA"/>
    <property type="match status" value="1"/>
</dbReference>
<evidence type="ECO:0000256" key="1">
    <source>
        <dbReference type="ARBA" id="ARBA00000085"/>
    </source>
</evidence>
<dbReference type="EC" id="2.7.13.3" evidence="2"/>
<accession>A0A5B9WCT5</accession>
<dbReference type="InterPro" id="IPR003661">
    <property type="entry name" value="HisK_dim/P_dom"/>
</dbReference>
<comment type="catalytic activity">
    <reaction evidence="1">
        <text>ATP + protein L-histidine = ADP + protein N-phospho-L-histidine.</text>
        <dbReference type="EC" id="2.7.13.3"/>
    </reaction>
</comment>
<sequence>MRGHPGRNTATHDLRLRVDALEHLPVRAATARHVLAEVAPADEDGPTRPAAKPGRSPADLDPGWVLGEASGRAEPDPLRLVSERAWWPVAHASGARGEAFQLLWRHSIAVSLAARTIARERGEPDPVRYQRAGMLHGLALWAVAAADPDWLVRWLGEPDRRARGELERSHLGTDLPDLGRRLAERWGCEPDVVDAAWLHDPSSGPFADAASDPGRLAIIREAYLRAEGTPWSLSDASRREAMPQEPHLRILVAEVQSRCGSLFASADATPHEEALARRHARALLRLRAAERLCASQGRLLHAISTSGPVETPESWAARAGTIWCAEPEVSTARVSWEPATPRGSAGAARPEGSCPEPTSPARPPSARLSLGRGAGPTAEVELWCDPAQPGIDERLAGSVLVGAWESWASAVASRAEAERKLQAVVASARDHVADEALRLQAAKLDALAEFAAGAGHELNNPLAVIVGRAQLLLARSPDAESSRSLGIILNQAQRTHRILRDLMSVARPQPPRYRACRPSELLRLGVEGVREECEALGIRLHADVEAADAPAWADPEILTQLADSLLKNAIQATPPGGEIAVRARLKEGELRLTVADTGRGISGQDAQHLLDPFYCGRQAGRGLGLGLARAARSLELIGGALTWTSSPGQGSTFAVRLPLRNVPDEPAERARSERVA</sequence>
<dbReference type="InterPro" id="IPR036097">
    <property type="entry name" value="HisK_dim/P_sf"/>
</dbReference>
<dbReference type="SMART" id="SM00388">
    <property type="entry name" value="HisKA"/>
    <property type="match status" value="1"/>
</dbReference>
<dbReference type="Proteomes" id="UP000324233">
    <property type="component" value="Chromosome"/>
</dbReference>
<dbReference type="SUPFAM" id="SSF109604">
    <property type="entry name" value="HD-domain/PDEase-like"/>
    <property type="match status" value="1"/>
</dbReference>
<gene>
    <name evidence="6" type="primary">kinE_2</name>
    <name evidence="6" type="ORF">OJF2_63420</name>
</gene>
<evidence type="ECO:0000256" key="3">
    <source>
        <dbReference type="ARBA" id="ARBA00022553"/>
    </source>
</evidence>
<keyword evidence="6" id="KW-0418">Kinase</keyword>
<dbReference type="PANTHER" id="PTHR43547">
    <property type="entry name" value="TWO-COMPONENT HISTIDINE KINASE"/>
    <property type="match status" value="1"/>
</dbReference>
<dbReference type="OrthoDB" id="239518at2"/>
<dbReference type="SUPFAM" id="SSF47384">
    <property type="entry name" value="Homodimeric domain of signal transducing histidine kinase"/>
    <property type="match status" value="1"/>
</dbReference>
<keyword evidence="6" id="KW-0808">Transferase</keyword>
<dbReference type="Pfam" id="PF00512">
    <property type="entry name" value="HisKA"/>
    <property type="match status" value="1"/>
</dbReference>
<reference evidence="6 7" key="1">
    <citation type="submission" date="2019-08" db="EMBL/GenBank/DDBJ databases">
        <title>Deep-cultivation of Planctomycetes and their phenomic and genomic characterization uncovers novel biology.</title>
        <authorList>
            <person name="Wiegand S."/>
            <person name="Jogler M."/>
            <person name="Boedeker C."/>
            <person name="Pinto D."/>
            <person name="Vollmers J."/>
            <person name="Rivas-Marin E."/>
            <person name="Kohn T."/>
            <person name="Peeters S.H."/>
            <person name="Heuer A."/>
            <person name="Rast P."/>
            <person name="Oberbeckmann S."/>
            <person name="Bunk B."/>
            <person name="Jeske O."/>
            <person name="Meyerdierks A."/>
            <person name="Storesund J.E."/>
            <person name="Kallscheuer N."/>
            <person name="Luecker S."/>
            <person name="Lage O.M."/>
            <person name="Pohl T."/>
            <person name="Merkel B.J."/>
            <person name="Hornburger P."/>
            <person name="Mueller R.-W."/>
            <person name="Bruemmer F."/>
            <person name="Labrenz M."/>
            <person name="Spormann A.M."/>
            <person name="Op den Camp H."/>
            <person name="Overmann J."/>
            <person name="Amann R."/>
            <person name="Jetten M.S.M."/>
            <person name="Mascher T."/>
            <person name="Medema M.H."/>
            <person name="Devos D.P."/>
            <person name="Kaster A.-K."/>
            <person name="Ovreas L."/>
            <person name="Rohde M."/>
            <person name="Galperin M.Y."/>
            <person name="Jogler C."/>
        </authorList>
    </citation>
    <scope>NUCLEOTIDE SEQUENCE [LARGE SCALE GENOMIC DNA]</scope>
    <source>
        <strain evidence="6 7">OJF2</strain>
    </source>
</reference>